<dbReference type="Proteomes" id="UP000276215">
    <property type="component" value="Unassembled WGS sequence"/>
</dbReference>
<organism evidence="1 2">
    <name type="scientific">Choiromyces venosus 120613-1</name>
    <dbReference type="NCBI Taxonomy" id="1336337"/>
    <lineage>
        <taxon>Eukaryota</taxon>
        <taxon>Fungi</taxon>
        <taxon>Dikarya</taxon>
        <taxon>Ascomycota</taxon>
        <taxon>Pezizomycotina</taxon>
        <taxon>Pezizomycetes</taxon>
        <taxon>Pezizales</taxon>
        <taxon>Tuberaceae</taxon>
        <taxon>Choiromyces</taxon>
    </lineage>
</organism>
<accession>A0A3N4IU77</accession>
<dbReference type="EMBL" id="ML120642">
    <property type="protein sequence ID" value="RPA88897.1"/>
    <property type="molecule type" value="Genomic_DNA"/>
</dbReference>
<evidence type="ECO:0000313" key="1">
    <source>
        <dbReference type="EMBL" id="RPA88897.1"/>
    </source>
</evidence>
<proteinExistence type="predicted"/>
<evidence type="ECO:0000313" key="2">
    <source>
        <dbReference type="Proteomes" id="UP000276215"/>
    </source>
</evidence>
<dbReference type="AlphaFoldDB" id="A0A3N4IU77"/>
<protein>
    <submittedName>
        <fullName evidence="1">Uncharacterized protein</fullName>
    </submittedName>
</protein>
<name>A0A3N4IU77_9PEZI</name>
<gene>
    <name evidence="1" type="ORF">L873DRAFT_1823826</name>
</gene>
<reference evidence="1 2" key="1">
    <citation type="journal article" date="2018" name="Nat. Ecol. Evol.">
        <title>Pezizomycetes genomes reveal the molecular basis of ectomycorrhizal truffle lifestyle.</title>
        <authorList>
            <person name="Murat C."/>
            <person name="Payen T."/>
            <person name="Noel B."/>
            <person name="Kuo A."/>
            <person name="Morin E."/>
            <person name="Chen J."/>
            <person name="Kohler A."/>
            <person name="Krizsan K."/>
            <person name="Balestrini R."/>
            <person name="Da Silva C."/>
            <person name="Montanini B."/>
            <person name="Hainaut M."/>
            <person name="Levati E."/>
            <person name="Barry K.W."/>
            <person name="Belfiori B."/>
            <person name="Cichocki N."/>
            <person name="Clum A."/>
            <person name="Dockter R.B."/>
            <person name="Fauchery L."/>
            <person name="Guy J."/>
            <person name="Iotti M."/>
            <person name="Le Tacon F."/>
            <person name="Lindquist E.A."/>
            <person name="Lipzen A."/>
            <person name="Malagnac F."/>
            <person name="Mello A."/>
            <person name="Molinier V."/>
            <person name="Miyauchi S."/>
            <person name="Poulain J."/>
            <person name="Riccioni C."/>
            <person name="Rubini A."/>
            <person name="Sitrit Y."/>
            <person name="Splivallo R."/>
            <person name="Traeger S."/>
            <person name="Wang M."/>
            <person name="Zifcakova L."/>
            <person name="Wipf D."/>
            <person name="Zambonelli A."/>
            <person name="Paolocci F."/>
            <person name="Nowrousian M."/>
            <person name="Ottonello S."/>
            <person name="Baldrian P."/>
            <person name="Spatafora J.W."/>
            <person name="Henrissat B."/>
            <person name="Nagy L.G."/>
            <person name="Aury J.M."/>
            <person name="Wincker P."/>
            <person name="Grigoriev I.V."/>
            <person name="Bonfante P."/>
            <person name="Martin F.M."/>
        </authorList>
    </citation>
    <scope>NUCLEOTIDE SEQUENCE [LARGE SCALE GENOMIC DNA]</scope>
    <source>
        <strain evidence="1 2">120613-1</strain>
    </source>
</reference>
<keyword evidence="2" id="KW-1185">Reference proteome</keyword>
<sequence length="84" mass="9693">MVYSQIVNHPYPTKQLSPIAIDSSFLEQPQNSCIIDNFLFNNFTYQASVYQEMVLAPPSLLFLFLQQWEFVLALSLASSICYHK</sequence>